<dbReference type="InterPro" id="IPR010596">
    <property type="entry name" value="Methuselah_N_dom"/>
</dbReference>
<dbReference type="RefSeq" id="XP_048263775.1">
    <property type="nucleotide sequence ID" value="XM_048407818.1"/>
</dbReference>
<dbReference type="Proteomes" id="UP000835206">
    <property type="component" value="Chromosome 7"/>
</dbReference>
<feature type="transmembrane region" description="Helical" evidence="10">
    <location>
        <begin position="733"/>
        <end position="756"/>
    </location>
</feature>
<evidence type="ECO:0000256" key="8">
    <source>
        <dbReference type="ARBA" id="ARBA00023170"/>
    </source>
</evidence>
<evidence type="ECO:0000256" key="7">
    <source>
        <dbReference type="ARBA" id="ARBA00023136"/>
    </source>
</evidence>
<feature type="chain" id="PRO_5038788751" evidence="11">
    <location>
        <begin position="25"/>
        <end position="822"/>
    </location>
</feature>
<keyword evidence="3 10" id="KW-0812">Transmembrane</keyword>
<evidence type="ECO:0000256" key="5">
    <source>
        <dbReference type="ARBA" id="ARBA00022989"/>
    </source>
</evidence>
<dbReference type="AlphaFoldDB" id="A0A9C6VXG7"/>
<keyword evidence="8 14" id="KW-0675">Receptor</keyword>
<evidence type="ECO:0000256" key="2">
    <source>
        <dbReference type="ARBA" id="ARBA00008979"/>
    </source>
</evidence>
<dbReference type="Gene3D" id="1.20.1070.10">
    <property type="entry name" value="Rhodopsin 7-helix transmembrane proteins"/>
    <property type="match status" value="2"/>
</dbReference>
<keyword evidence="9" id="KW-0807">Transducer</keyword>
<dbReference type="PROSITE" id="PS50261">
    <property type="entry name" value="G_PROTEIN_RECEP_F2_4"/>
    <property type="match status" value="1"/>
</dbReference>
<evidence type="ECO:0000259" key="12">
    <source>
        <dbReference type="PROSITE" id="PS50261"/>
    </source>
</evidence>
<keyword evidence="5 10" id="KW-1133">Transmembrane helix</keyword>
<dbReference type="InterPro" id="IPR000832">
    <property type="entry name" value="GPCR_2_secretin-like"/>
</dbReference>
<dbReference type="SUPFAM" id="SSF81321">
    <property type="entry name" value="Family A G protein-coupled receptor-like"/>
    <property type="match status" value="1"/>
</dbReference>
<evidence type="ECO:0000313" key="14">
    <source>
        <dbReference type="RefSeq" id="XP_048263775.1"/>
    </source>
</evidence>
<evidence type="ECO:0000256" key="10">
    <source>
        <dbReference type="SAM" id="Phobius"/>
    </source>
</evidence>
<feature type="transmembrane region" description="Helical" evidence="10">
    <location>
        <begin position="216"/>
        <end position="235"/>
    </location>
</feature>
<feature type="transmembrane region" description="Helical" evidence="10">
    <location>
        <begin position="558"/>
        <end position="583"/>
    </location>
</feature>
<dbReference type="InterPro" id="IPR036272">
    <property type="entry name" value="Methuselah_N_sf"/>
</dbReference>
<evidence type="ECO:0000256" key="9">
    <source>
        <dbReference type="ARBA" id="ARBA00023224"/>
    </source>
</evidence>
<evidence type="ECO:0000256" key="3">
    <source>
        <dbReference type="ARBA" id="ARBA00022692"/>
    </source>
</evidence>
<feature type="transmembrane region" description="Helical" evidence="10">
    <location>
        <begin position="270"/>
        <end position="288"/>
    </location>
</feature>
<dbReference type="InterPro" id="IPR017981">
    <property type="entry name" value="GPCR_2-like_7TM"/>
</dbReference>
<evidence type="ECO:0000256" key="1">
    <source>
        <dbReference type="ARBA" id="ARBA00004127"/>
    </source>
</evidence>
<dbReference type="CDD" id="cd15039">
    <property type="entry name" value="7tmB3_Methuselah-like"/>
    <property type="match status" value="1"/>
</dbReference>
<feature type="transmembrane region" description="Helical" evidence="10">
    <location>
        <begin position="241"/>
        <end position="263"/>
    </location>
</feature>
<evidence type="ECO:0000256" key="6">
    <source>
        <dbReference type="ARBA" id="ARBA00023040"/>
    </source>
</evidence>
<dbReference type="Gene3D" id="2.170.180.11">
    <property type="entry name" value="Methuselah ectodomain, domain 2"/>
    <property type="match status" value="2"/>
</dbReference>
<dbReference type="GO" id="GO:0012505">
    <property type="term" value="C:endomembrane system"/>
    <property type="evidence" value="ECO:0007669"/>
    <property type="project" value="UniProtKB-SubCell"/>
</dbReference>
<dbReference type="GeneID" id="100648476"/>
<dbReference type="Pfam" id="PF06652">
    <property type="entry name" value="Methuselah_N"/>
    <property type="match status" value="1"/>
</dbReference>
<organism evidence="13 14">
    <name type="scientific">Bombus terrestris</name>
    <name type="common">Buff-tailed bumblebee</name>
    <name type="synonym">Apis terrestris</name>
    <dbReference type="NCBI Taxonomy" id="30195"/>
    <lineage>
        <taxon>Eukaryota</taxon>
        <taxon>Metazoa</taxon>
        <taxon>Ecdysozoa</taxon>
        <taxon>Arthropoda</taxon>
        <taxon>Hexapoda</taxon>
        <taxon>Insecta</taxon>
        <taxon>Pterygota</taxon>
        <taxon>Neoptera</taxon>
        <taxon>Endopterygota</taxon>
        <taxon>Hymenoptera</taxon>
        <taxon>Apocrita</taxon>
        <taxon>Aculeata</taxon>
        <taxon>Apoidea</taxon>
        <taxon>Anthophila</taxon>
        <taxon>Apidae</taxon>
        <taxon>Bombus</taxon>
        <taxon>Bombus</taxon>
    </lineage>
</organism>
<reference evidence="14" key="1">
    <citation type="submission" date="2025-08" db="UniProtKB">
        <authorList>
            <consortium name="RefSeq"/>
        </authorList>
    </citation>
    <scope>IDENTIFICATION</scope>
</reference>
<dbReference type="PANTHER" id="PTHR47154">
    <property type="entry name" value="G-PROTEIN COUPLED RECEPTOR MTH-RELATED"/>
    <property type="match status" value="1"/>
</dbReference>
<evidence type="ECO:0000256" key="4">
    <source>
        <dbReference type="ARBA" id="ARBA00022729"/>
    </source>
</evidence>
<name>A0A9C6VXG7_BOMTE</name>
<keyword evidence="4 11" id="KW-0732">Signal</keyword>
<evidence type="ECO:0000256" key="11">
    <source>
        <dbReference type="SAM" id="SignalP"/>
    </source>
</evidence>
<keyword evidence="7 10" id="KW-0472">Membrane</keyword>
<comment type="subcellular location">
    <subcellularLocation>
        <location evidence="1">Endomembrane system</location>
        <topology evidence="1">Multi-pass membrane protein</topology>
    </subcellularLocation>
</comment>
<comment type="similarity">
    <text evidence="2">Belongs to the G-protein coupled receptor 2 family. Mth subfamily.</text>
</comment>
<feature type="transmembrane region" description="Helical" evidence="10">
    <location>
        <begin position="655"/>
        <end position="677"/>
    </location>
</feature>
<accession>A0A9C6VXG7</accession>
<dbReference type="Pfam" id="PF00002">
    <property type="entry name" value="7tm_2"/>
    <property type="match status" value="1"/>
</dbReference>
<feature type="signal peptide" evidence="11">
    <location>
        <begin position="1"/>
        <end position="24"/>
    </location>
</feature>
<feature type="transmembrane region" description="Helical" evidence="10">
    <location>
        <begin position="527"/>
        <end position="546"/>
    </location>
</feature>
<dbReference type="GO" id="GO:0008528">
    <property type="term" value="F:G protein-coupled peptide receptor activity"/>
    <property type="evidence" value="ECO:0007669"/>
    <property type="project" value="TreeGrafter"/>
</dbReference>
<proteinExistence type="inferred from homology"/>
<dbReference type="InterPro" id="IPR051384">
    <property type="entry name" value="Mth_GPCR"/>
</dbReference>
<dbReference type="GO" id="GO:0005886">
    <property type="term" value="C:plasma membrane"/>
    <property type="evidence" value="ECO:0007669"/>
    <property type="project" value="TreeGrafter"/>
</dbReference>
<protein>
    <submittedName>
        <fullName evidence="14">G-protein coupled receptor Mth2 isoform X1</fullName>
    </submittedName>
</protein>
<gene>
    <name evidence="14" type="primary">LOC100648476</name>
</gene>
<dbReference type="GO" id="GO:0007166">
    <property type="term" value="P:cell surface receptor signaling pathway"/>
    <property type="evidence" value="ECO:0007669"/>
    <property type="project" value="InterPro"/>
</dbReference>
<dbReference type="InterPro" id="IPR023311">
    <property type="entry name" value="Methusela_ecto_dom_2"/>
</dbReference>
<feature type="transmembrane region" description="Helical" evidence="10">
    <location>
        <begin position="707"/>
        <end position="727"/>
    </location>
</feature>
<keyword evidence="6" id="KW-0297">G-protein coupled receptor</keyword>
<dbReference type="PANTHER" id="PTHR47154:SF2">
    <property type="entry name" value="G-PROTEIN COUPLED RECEPTOR MTH-RELATED"/>
    <property type="match status" value="1"/>
</dbReference>
<keyword evidence="13" id="KW-1185">Reference proteome</keyword>
<feature type="domain" description="G-protein coupled receptors family 2 profile 2" evidence="12">
    <location>
        <begin position="491"/>
        <end position="758"/>
    </location>
</feature>
<dbReference type="SUPFAM" id="SSF63877">
    <property type="entry name" value="Methuselah ectodomain"/>
    <property type="match status" value="2"/>
</dbReference>
<feature type="transmembrane region" description="Helical" evidence="10">
    <location>
        <begin position="604"/>
        <end position="628"/>
    </location>
</feature>
<dbReference type="OrthoDB" id="6082634at2759"/>
<evidence type="ECO:0000313" key="13">
    <source>
        <dbReference type="Proteomes" id="UP000835206"/>
    </source>
</evidence>
<feature type="transmembrane region" description="Helical" evidence="10">
    <location>
        <begin position="493"/>
        <end position="515"/>
    </location>
</feature>
<sequence length="822" mass="94579">MQHFCTIIRVILFILIYRLTEINGEEMEREEDSFCRPFPEIILQGTKIDRSENGSLVHDKLVYPAGLYRVFENKTYGCTCNLRACLRKCCKKDEILGKGIRPNCTRSSNGLPAPVLVLKQHQLATEIKGISRIDELFFLVEDMQCPQRFMLEPERFEDDEFVLLPNGTLETPTVNYAAWSYCFDWQESSKKVVALICSSNSSIVNASSDPEESFDVGIVISIPFFVATFFVYAIIPELRNLYGKTLMCYVACLILAYSFLVFAKLHYLEFVFCSTIVIIGLLSTIPVIHSMGQRSTRLHDTTMFPRRDLVEHIAYGSTMKVESSEQPESFRSNKRYVEEERNVSTIPSTESVDYWTESVSHGGGVSLPVCCPYGQRLSKGQCIETNVTFRFPALYDSNNLTLIDEAPNYQRYFNLRVHDPCIDRQRYKLDPNMNPMDAFMLLNNGSIYMKNEGNILRDADYCFGILDTELFDVILCFNLDENEDTQETTKITVLFPVGLIISVPFLFATFVAYILIPEWKNIHGRTLRSYVGSLLIAYVILAVVQMTPQQQISDSLCIAFAFIIHFSFLASFFWLNVMCFDIWWTFGGFRSLRGSVKQRERKKFLIYSVYAWGCASLLTGVCAIMDFLPDIPKHFIKPQFGRINCWFTTNKARAIYFYAPMGVTVFCNICLFISTALKIVQHKKNTAQQLKSIDSRRHDDNKQWFNLYLKLFIVMGINWSMEIISWLCNNSPAYIWYLTDLTNTLQGVLIFLIFVWKDKVKRLLLKRFSCHRSNILSRNSTRSACHSSAISRTCTLTTTTQFQEKIDPYSNESSSDKAIVMN</sequence>